<organism evidence="5 6">
    <name type="scientific">Hypsizygus marmoreus</name>
    <name type="common">White beech mushroom</name>
    <name type="synonym">Agaricus marmoreus</name>
    <dbReference type="NCBI Taxonomy" id="39966"/>
    <lineage>
        <taxon>Eukaryota</taxon>
        <taxon>Fungi</taxon>
        <taxon>Dikarya</taxon>
        <taxon>Basidiomycota</taxon>
        <taxon>Agaricomycotina</taxon>
        <taxon>Agaricomycetes</taxon>
        <taxon>Agaricomycetidae</taxon>
        <taxon>Agaricales</taxon>
        <taxon>Tricholomatineae</taxon>
        <taxon>Lyophyllaceae</taxon>
        <taxon>Hypsizygus</taxon>
    </lineage>
</organism>
<accession>A0A369J575</accession>
<feature type="region of interest" description="Disordered" evidence="3">
    <location>
        <begin position="1"/>
        <end position="219"/>
    </location>
</feature>
<evidence type="ECO:0000313" key="6">
    <source>
        <dbReference type="Proteomes" id="UP000076154"/>
    </source>
</evidence>
<keyword evidence="2" id="KW-0863">Zinc-finger</keyword>
<evidence type="ECO:0000259" key="4">
    <source>
        <dbReference type="PROSITE" id="PS50158"/>
    </source>
</evidence>
<feature type="compositionally biased region" description="Basic residues" evidence="3">
    <location>
        <begin position="298"/>
        <end position="316"/>
    </location>
</feature>
<keyword evidence="6" id="KW-1185">Reference proteome</keyword>
<dbReference type="AlphaFoldDB" id="A0A369J575"/>
<dbReference type="InterPro" id="IPR005162">
    <property type="entry name" value="Retrotrans_gag_dom"/>
</dbReference>
<feature type="compositionally biased region" description="Basic and acidic residues" evidence="3">
    <location>
        <begin position="124"/>
        <end position="144"/>
    </location>
</feature>
<dbReference type="GO" id="GO:0008270">
    <property type="term" value="F:zinc ion binding"/>
    <property type="evidence" value="ECO:0007669"/>
    <property type="project" value="UniProtKB-KW"/>
</dbReference>
<feature type="compositionally biased region" description="Low complexity" evidence="3">
    <location>
        <begin position="263"/>
        <end position="294"/>
    </location>
</feature>
<feature type="domain" description="CCHC-type" evidence="4">
    <location>
        <begin position="576"/>
        <end position="592"/>
    </location>
</feature>
<keyword evidence="2" id="KW-0479">Metal-binding</keyword>
<dbReference type="PROSITE" id="PS50158">
    <property type="entry name" value="ZF_CCHC"/>
    <property type="match status" value="1"/>
</dbReference>
<feature type="region of interest" description="Disordered" evidence="3">
    <location>
        <begin position="253"/>
        <end position="329"/>
    </location>
</feature>
<sequence>MSTYNLRRRDATANVPGESSPPLANAVTPHTEAAERPPLAQAATRLYSDVAASRTPSPPLGRQEEDGSTAGGIPTGTSVPGNREESDLAPSNKNNGHDPIFQAAENSLTPEQREQIRNRFVHIQPRETTTESREEGPTEPKGKGPDPGNWGAAGLEDPAETNVDVQREHLEYYNSDKPKAGRSKKKRTSHKRAQPEEERSTPMSDLMAQRLDSLAKGRDIARKMNGRAARSLLDPVNQIASKSYLGHALRNTARGFDDESDSPDGSSSDSSSTPSWPSDTTEYGGSNSDSTSSESGRRPSHRRRSKRHSSHRKQKTLIKPVPPKEYDGSADSRLYHRFVTEGTAYVKDGKVKSNRQVFILSYYLKGKAYDFYTRKVSASVSQWSLREFFGEMFNYCFPIDYRIKQREKLRRCFQNDKSVSEYVDELEELYTMIGVSNEREKVVKLWNGLRTEIQKALWRERLNPELSTWEQVSDTAQIIEISEKVSSGRDNRPDRNRNQGGSGDNRSQGSRDPRRNHRPRDNRPPSNKPENGEHRNNYRGTGPSQPRHDATREQRDQRGRSQLTEKERNELLTVGKCFKCKEAGHMARQCPKGNFVKSDRSGRAPGMTNFSIGIDAANSEYLQELSETTEMLHDIPVGVISFDLDEHPELRCMTFARRDLGDLAADVAARQLQAAQPYPGDDWDVPDEEKYIRIEKEFLFTEAFNLPLWYAIHISERLELDDVDLPWTYWLDFEMGDVLAHV</sequence>
<gene>
    <name evidence="5" type="ORF">Hypma_003696</name>
</gene>
<dbReference type="Pfam" id="PF00098">
    <property type="entry name" value="zf-CCHC"/>
    <property type="match status" value="1"/>
</dbReference>
<keyword evidence="2" id="KW-0862">Zinc</keyword>
<dbReference type="STRING" id="39966.A0A369J575"/>
<evidence type="ECO:0000256" key="1">
    <source>
        <dbReference type="ARBA" id="ARBA00022664"/>
    </source>
</evidence>
<protein>
    <recommendedName>
        <fullName evidence="4">CCHC-type domain-containing protein</fullName>
    </recommendedName>
</protein>
<dbReference type="Pfam" id="PF03732">
    <property type="entry name" value="Retrotrans_gag"/>
    <property type="match status" value="1"/>
</dbReference>
<feature type="region of interest" description="Disordered" evidence="3">
    <location>
        <begin position="482"/>
        <end position="567"/>
    </location>
</feature>
<feature type="compositionally biased region" description="Basic residues" evidence="3">
    <location>
        <begin position="180"/>
        <end position="192"/>
    </location>
</feature>
<dbReference type="Proteomes" id="UP000076154">
    <property type="component" value="Unassembled WGS sequence"/>
</dbReference>
<evidence type="ECO:0000256" key="3">
    <source>
        <dbReference type="SAM" id="MobiDB-lite"/>
    </source>
</evidence>
<evidence type="ECO:0000256" key="2">
    <source>
        <dbReference type="PROSITE-ProRule" id="PRU00047"/>
    </source>
</evidence>
<dbReference type="OrthoDB" id="3267748at2759"/>
<dbReference type="InterPro" id="IPR001878">
    <property type="entry name" value="Znf_CCHC"/>
</dbReference>
<dbReference type="InParanoid" id="A0A369J575"/>
<keyword evidence="1" id="KW-0507">mRNA processing</keyword>
<name>A0A369J575_HYPMA</name>
<reference evidence="5" key="1">
    <citation type="submission" date="2018-04" db="EMBL/GenBank/DDBJ databases">
        <title>Whole genome sequencing of Hypsizygus marmoreus.</title>
        <authorList>
            <person name="Choi I.-G."/>
            <person name="Min B."/>
            <person name="Kim J.-G."/>
            <person name="Kim S."/>
            <person name="Oh Y.-L."/>
            <person name="Kong W.-S."/>
            <person name="Park H."/>
            <person name="Jeong J."/>
            <person name="Song E.-S."/>
        </authorList>
    </citation>
    <scope>NUCLEOTIDE SEQUENCE [LARGE SCALE GENOMIC DNA]</scope>
    <source>
        <strain evidence="5">51987-8</strain>
    </source>
</reference>
<feature type="compositionally biased region" description="Basic and acidic residues" evidence="3">
    <location>
        <begin position="546"/>
        <end position="567"/>
    </location>
</feature>
<dbReference type="Gene3D" id="4.10.60.10">
    <property type="entry name" value="Zinc finger, CCHC-type"/>
    <property type="match status" value="1"/>
</dbReference>
<dbReference type="SUPFAM" id="SSF57756">
    <property type="entry name" value="Retrovirus zinc finger-like domains"/>
    <property type="match status" value="1"/>
</dbReference>
<dbReference type="SMART" id="SM00343">
    <property type="entry name" value="ZnF_C2HC"/>
    <property type="match status" value="1"/>
</dbReference>
<feature type="compositionally biased region" description="Basic and acidic residues" evidence="3">
    <location>
        <begin position="509"/>
        <end position="523"/>
    </location>
</feature>
<proteinExistence type="predicted"/>
<dbReference type="GO" id="GO:0006397">
    <property type="term" value="P:mRNA processing"/>
    <property type="evidence" value="ECO:0007669"/>
    <property type="project" value="UniProtKB-KW"/>
</dbReference>
<comment type="caution">
    <text evidence="5">The sequence shown here is derived from an EMBL/GenBank/DDBJ whole genome shotgun (WGS) entry which is preliminary data.</text>
</comment>
<feature type="compositionally biased region" description="Basic and acidic residues" evidence="3">
    <location>
        <begin position="482"/>
        <end position="497"/>
    </location>
</feature>
<feature type="compositionally biased region" description="Basic and acidic residues" evidence="3">
    <location>
        <begin position="165"/>
        <end position="179"/>
    </location>
</feature>
<dbReference type="GO" id="GO:0003676">
    <property type="term" value="F:nucleic acid binding"/>
    <property type="evidence" value="ECO:0007669"/>
    <property type="project" value="InterPro"/>
</dbReference>
<dbReference type="InterPro" id="IPR036875">
    <property type="entry name" value="Znf_CCHC_sf"/>
</dbReference>
<evidence type="ECO:0000313" key="5">
    <source>
        <dbReference type="EMBL" id="RDB15757.1"/>
    </source>
</evidence>
<dbReference type="EMBL" id="LUEZ02000138">
    <property type="protein sequence ID" value="RDB15757.1"/>
    <property type="molecule type" value="Genomic_DNA"/>
</dbReference>